<dbReference type="InterPro" id="IPR003697">
    <property type="entry name" value="Maf-like"/>
</dbReference>
<evidence type="ECO:0000256" key="8">
    <source>
        <dbReference type="ARBA" id="ARBA00068163"/>
    </source>
</evidence>
<dbReference type="HOGENOM" id="CLU_040416_1_0_6"/>
<evidence type="ECO:0000256" key="7">
    <source>
        <dbReference type="ARBA" id="ARBA00060749"/>
    </source>
</evidence>
<comment type="similarity">
    <text evidence="7 9">Belongs to the Maf family. YceF subfamily.</text>
</comment>
<dbReference type="Proteomes" id="UP000000647">
    <property type="component" value="Chromosome"/>
</dbReference>
<gene>
    <name evidence="10" type="ordered locus">Hhal_1239</name>
</gene>
<sequence length="193" mass="20879">MSDSGSLILASASPYRRALLERLGIPFEVDAAAIEERIAATEPPEEAVVRLAREKAYAVAKRHPGALVIGSDQVAALGAEILGKPGSEERAREQLSHYSGQVVRFLTAISVRQDDEEEHLLETVRVRFRTLDAETIDRYVRADQPLDCAGAIRSEGLGAALLESVESNDPSALIGLPLIGLARLLRGKGYRLP</sequence>
<dbReference type="Pfam" id="PF02545">
    <property type="entry name" value="Maf"/>
    <property type="match status" value="1"/>
</dbReference>
<dbReference type="EC" id="3.6.1.-" evidence="9"/>
<comment type="subcellular location">
    <subcellularLocation>
        <location evidence="1 9">Cytoplasm</location>
    </subcellularLocation>
</comment>
<dbReference type="PIRSF" id="PIRSF006305">
    <property type="entry name" value="Maf"/>
    <property type="match status" value="1"/>
</dbReference>
<reference evidence="10 11" key="2">
    <citation type="journal article" date="2013" name="Stand. Genomic Sci.">
        <title>Complete genome sequence of Halorhodospira halophila SL1.</title>
        <authorList>
            <person name="Challacombe J.F."/>
            <person name="Majid S."/>
            <person name="Deole R."/>
            <person name="Brettin T.S."/>
            <person name="Bruce D."/>
            <person name="Delano S.F."/>
            <person name="Detter J.C."/>
            <person name="Gleasner C.D."/>
            <person name="Han C.S."/>
            <person name="Misra M."/>
            <person name="Reitenga K.G."/>
            <person name="Mikhailova N."/>
            <person name="Woyke T."/>
            <person name="Pitluck S."/>
            <person name="Nolan M."/>
            <person name="Land M.L."/>
            <person name="Saunders E."/>
            <person name="Tapia R."/>
            <person name="Lapidus A."/>
            <person name="Ivanova N."/>
            <person name="Hoff W.D."/>
        </authorList>
    </citation>
    <scope>NUCLEOTIDE SEQUENCE [LARGE SCALE GENOMIC DNA]</scope>
    <source>
        <strain evidence="11">DSM 244 / SL1</strain>
    </source>
</reference>
<dbReference type="GO" id="GO:0009117">
    <property type="term" value="P:nucleotide metabolic process"/>
    <property type="evidence" value="ECO:0007669"/>
    <property type="project" value="UniProtKB-KW"/>
</dbReference>
<dbReference type="PANTHER" id="PTHR43213">
    <property type="entry name" value="BIFUNCTIONAL DTTP/UTP PYROPHOSPHATASE/METHYLTRANSFERASE PROTEIN-RELATED"/>
    <property type="match status" value="1"/>
</dbReference>
<keyword evidence="2 9" id="KW-0963">Cytoplasm</keyword>
<dbReference type="EMBL" id="CP000544">
    <property type="protein sequence ID" value="ABM62014.1"/>
    <property type="molecule type" value="Genomic_DNA"/>
</dbReference>
<organism evidence="10 11">
    <name type="scientific">Halorhodospira halophila (strain DSM 244 / SL1)</name>
    <name type="common">Ectothiorhodospira halophila (strain DSM 244 / SL1)</name>
    <dbReference type="NCBI Taxonomy" id="349124"/>
    <lineage>
        <taxon>Bacteria</taxon>
        <taxon>Pseudomonadati</taxon>
        <taxon>Pseudomonadota</taxon>
        <taxon>Gammaproteobacteria</taxon>
        <taxon>Chromatiales</taxon>
        <taxon>Ectothiorhodospiraceae</taxon>
        <taxon>Halorhodospira</taxon>
    </lineage>
</organism>
<dbReference type="Gene3D" id="3.90.950.10">
    <property type="match status" value="1"/>
</dbReference>
<comment type="cofactor">
    <cofactor evidence="9">
        <name>a divalent metal cation</name>
        <dbReference type="ChEBI" id="CHEBI:60240"/>
    </cofactor>
</comment>
<dbReference type="GO" id="GO:0005737">
    <property type="term" value="C:cytoplasm"/>
    <property type="evidence" value="ECO:0007669"/>
    <property type="project" value="UniProtKB-SubCell"/>
</dbReference>
<dbReference type="RefSeq" id="WP_011814037.1">
    <property type="nucleotide sequence ID" value="NC_008789.1"/>
</dbReference>
<evidence type="ECO:0000256" key="6">
    <source>
        <dbReference type="ARBA" id="ARBA00053369"/>
    </source>
</evidence>
<evidence type="ECO:0000256" key="5">
    <source>
        <dbReference type="ARBA" id="ARBA00050213"/>
    </source>
</evidence>
<dbReference type="GO" id="GO:0047429">
    <property type="term" value="F:nucleoside triphosphate diphosphatase activity"/>
    <property type="evidence" value="ECO:0007669"/>
    <property type="project" value="InterPro"/>
</dbReference>
<dbReference type="AlphaFoldDB" id="A1WWF2"/>
<dbReference type="FunFam" id="3.90.950.10:FF:000005">
    <property type="entry name" value="7-methyl-GTP pyrophosphatase"/>
    <property type="match status" value="1"/>
</dbReference>
<dbReference type="eggNOG" id="COG0424">
    <property type="taxonomic scope" value="Bacteria"/>
</dbReference>
<comment type="catalytic activity">
    <reaction evidence="5 9">
        <text>N(7)-methyl-GTP + H2O = N(7)-methyl-GMP + diphosphate + H(+)</text>
        <dbReference type="Rhea" id="RHEA:58744"/>
        <dbReference type="ChEBI" id="CHEBI:15377"/>
        <dbReference type="ChEBI" id="CHEBI:15378"/>
        <dbReference type="ChEBI" id="CHEBI:33019"/>
        <dbReference type="ChEBI" id="CHEBI:58285"/>
        <dbReference type="ChEBI" id="CHEBI:87133"/>
    </reaction>
</comment>
<name>A1WWF2_HALHL</name>
<feature type="site" description="Important for substrate specificity" evidence="9">
    <location>
        <position position="155"/>
    </location>
</feature>
<dbReference type="InterPro" id="IPR029001">
    <property type="entry name" value="ITPase-like_fam"/>
</dbReference>
<dbReference type="STRING" id="349124.Hhal_1239"/>
<comment type="function">
    <text evidence="6 9">Nucleoside triphosphate pyrophosphatase that hydrolyzes 7-methyl-GTP (m(7)GTP). May have a dual role in cell division arrest and in preventing the incorporation of modified nucleotides into cellular nucleic acids.</text>
</comment>
<evidence type="ECO:0000256" key="2">
    <source>
        <dbReference type="ARBA" id="ARBA00022490"/>
    </source>
</evidence>
<evidence type="ECO:0000256" key="1">
    <source>
        <dbReference type="ARBA" id="ARBA00004496"/>
    </source>
</evidence>
<keyword evidence="4 9" id="KW-0546">Nucleotide metabolism</keyword>
<accession>A1WWF2</accession>
<keyword evidence="3 9" id="KW-0378">Hydrolase</keyword>
<dbReference type="KEGG" id="hha:Hhal_1239"/>
<dbReference type="HAMAP" id="MF_00528">
    <property type="entry name" value="Maf"/>
    <property type="match status" value="1"/>
</dbReference>
<evidence type="ECO:0000256" key="3">
    <source>
        <dbReference type="ARBA" id="ARBA00022801"/>
    </source>
</evidence>
<proteinExistence type="inferred from homology"/>
<evidence type="ECO:0000256" key="4">
    <source>
        <dbReference type="ARBA" id="ARBA00023080"/>
    </source>
</evidence>
<feature type="site" description="Important for substrate specificity" evidence="9">
    <location>
        <position position="73"/>
    </location>
</feature>
<dbReference type="OrthoDB" id="9813694at2"/>
<evidence type="ECO:0000313" key="11">
    <source>
        <dbReference type="Proteomes" id="UP000000647"/>
    </source>
</evidence>
<comment type="caution">
    <text evidence="9">Lacks conserved residue(s) required for the propagation of feature annotation.</text>
</comment>
<feature type="site" description="Important for substrate specificity" evidence="9">
    <location>
        <position position="15"/>
    </location>
</feature>
<evidence type="ECO:0000256" key="9">
    <source>
        <dbReference type="HAMAP-Rule" id="MF_00528"/>
    </source>
</evidence>
<feature type="active site" description="Proton acceptor" evidence="9">
    <location>
        <position position="72"/>
    </location>
</feature>
<keyword evidence="11" id="KW-1185">Reference proteome</keyword>
<dbReference type="NCBIfam" id="TIGR00172">
    <property type="entry name" value="maf"/>
    <property type="match status" value="1"/>
</dbReference>
<reference evidence="11" key="1">
    <citation type="submission" date="2006-12" db="EMBL/GenBank/DDBJ databases">
        <title>Complete sequence of Halorhodospira halophila SL1.</title>
        <authorList>
            <consortium name="US DOE Joint Genome Institute"/>
            <person name="Copeland A."/>
            <person name="Lucas S."/>
            <person name="Lapidus A."/>
            <person name="Barry K."/>
            <person name="Detter J.C."/>
            <person name="Glavina del Rio T."/>
            <person name="Hammon N."/>
            <person name="Israni S."/>
            <person name="Dalin E."/>
            <person name="Tice H."/>
            <person name="Pitluck S."/>
            <person name="Saunders E."/>
            <person name="Brettin T."/>
            <person name="Bruce D."/>
            <person name="Han C."/>
            <person name="Tapia R."/>
            <person name="Schmutz J."/>
            <person name="Larimer F."/>
            <person name="Land M."/>
            <person name="Hauser L."/>
            <person name="Kyrpides N."/>
            <person name="Mikhailova N."/>
            <person name="Hoff W."/>
            <person name="Richardson P."/>
        </authorList>
    </citation>
    <scope>NUCLEOTIDE SEQUENCE [LARGE SCALE GENOMIC DNA]</scope>
    <source>
        <strain evidence="11">DSM 244 / SL1</strain>
    </source>
</reference>
<protein>
    <recommendedName>
        <fullName evidence="8 9">7-methyl-GTP pyrophosphatase</fullName>
        <shortName evidence="9">m(7)GTP pyrophosphatase</shortName>
        <ecNumber evidence="9">3.6.1.-</ecNumber>
    </recommendedName>
</protein>
<dbReference type="SUPFAM" id="SSF52972">
    <property type="entry name" value="ITPase-like"/>
    <property type="match status" value="1"/>
</dbReference>
<evidence type="ECO:0000313" key="10">
    <source>
        <dbReference type="EMBL" id="ABM62014.1"/>
    </source>
</evidence>
<dbReference type="CDD" id="cd00555">
    <property type="entry name" value="Maf"/>
    <property type="match status" value="1"/>
</dbReference>
<dbReference type="PANTHER" id="PTHR43213:SF10">
    <property type="entry name" value="7-METHYL-GTP PYROPHOSPHATASE"/>
    <property type="match status" value="1"/>
</dbReference>